<keyword evidence="4" id="KW-0378">Hydrolase</keyword>
<dbReference type="PANTHER" id="PTHR11240">
    <property type="entry name" value="RIBONUCLEASE T2"/>
    <property type="match status" value="1"/>
</dbReference>
<sequence>SFCTRGTVSCWPQIPDRFTVHGLWPQNTIGGLIDCKGAKNTAPFNFPKLEHYEDGHLVHKLNDFWPNLIINKPNYSFWKQEFEKHGSCLFPTQEQYFESTAWMVDQIPDLTKKLESEGICPGTSHLFKDLQQKIIKATGFIPRLECYQSTIDRSNRLYQIYFCADKSKFLYNCSDSKLTPNNIKCGYGKVKVKLP</sequence>
<keyword evidence="3" id="KW-0964">Secreted</keyword>
<proteinExistence type="inferred from homology"/>
<dbReference type="GO" id="GO:0003723">
    <property type="term" value="F:RNA binding"/>
    <property type="evidence" value="ECO:0007669"/>
    <property type="project" value="InterPro"/>
</dbReference>
<evidence type="ECO:0000256" key="5">
    <source>
        <dbReference type="ARBA" id="ARBA00023239"/>
    </source>
</evidence>
<dbReference type="EMBL" id="JAXUIC010000003">
    <property type="protein sequence ID" value="KAK4595647.1"/>
    <property type="molecule type" value="Genomic_DNA"/>
</dbReference>
<evidence type="ECO:0000313" key="8">
    <source>
        <dbReference type="Proteomes" id="UP001324115"/>
    </source>
</evidence>
<comment type="similarity">
    <text evidence="2 6">Belongs to the RNase T2 family.</text>
</comment>
<dbReference type="InterPro" id="IPR001568">
    <property type="entry name" value="RNase_T2-like"/>
</dbReference>
<dbReference type="InterPro" id="IPR036430">
    <property type="entry name" value="RNase_T2-like_sf"/>
</dbReference>
<dbReference type="PANTHER" id="PTHR11240:SF81">
    <property type="entry name" value="RIBONUCLEASE S-2"/>
    <property type="match status" value="1"/>
</dbReference>
<feature type="non-terminal residue" evidence="7">
    <location>
        <position position="1"/>
    </location>
</feature>
<gene>
    <name evidence="7" type="ORF">RGQ29_013934</name>
</gene>
<keyword evidence="4" id="KW-0540">Nuclease</keyword>
<name>A0AAN7J2H2_QUERU</name>
<comment type="caution">
    <text evidence="7">The sequence shown here is derived from an EMBL/GenBank/DDBJ whole genome shotgun (WGS) entry which is preliminary data.</text>
</comment>
<evidence type="ECO:0000256" key="6">
    <source>
        <dbReference type="RuleBase" id="RU004328"/>
    </source>
</evidence>
<evidence type="ECO:0000256" key="2">
    <source>
        <dbReference type="ARBA" id="ARBA00007469"/>
    </source>
</evidence>
<dbReference type="Proteomes" id="UP001324115">
    <property type="component" value="Unassembled WGS sequence"/>
</dbReference>
<dbReference type="InterPro" id="IPR018188">
    <property type="entry name" value="RNase_T2_His_AS_1"/>
</dbReference>
<evidence type="ECO:0000313" key="7">
    <source>
        <dbReference type="EMBL" id="KAK4595647.1"/>
    </source>
</evidence>
<dbReference type="Gene3D" id="3.90.730.10">
    <property type="entry name" value="Ribonuclease T2-like"/>
    <property type="match status" value="1"/>
</dbReference>
<keyword evidence="8" id="KW-1185">Reference proteome</keyword>
<accession>A0AAN7J2H2</accession>
<dbReference type="PROSITE" id="PS00530">
    <property type="entry name" value="RNASE_T2_1"/>
    <property type="match status" value="1"/>
</dbReference>
<comment type="subcellular location">
    <subcellularLocation>
        <location evidence="1">Secreted</location>
        <location evidence="1">Extracellular space</location>
    </subcellularLocation>
</comment>
<dbReference type="AlphaFoldDB" id="A0AAN7J2H2"/>
<dbReference type="SUPFAM" id="SSF55895">
    <property type="entry name" value="Ribonuclease Rh-like"/>
    <property type="match status" value="1"/>
</dbReference>
<evidence type="ECO:0000256" key="1">
    <source>
        <dbReference type="ARBA" id="ARBA00004239"/>
    </source>
</evidence>
<evidence type="ECO:0000256" key="3">
    <source>
        <dbReference type="ARBA" id="ARBA00022525"/>
    </source>
</evidence>
<dbReference type="Pfam" id="PF00445">
    <property type="entry name" value="Ribonuclease_T2"/>
    <property type="match status" value="1"/>
</dbReference>
<organism evidence="7 8">
    <name type="scientific">Quercus rubra</name>
    <name type="common">Northern red oak</name>
    <name type="synonym">Quercus borealis</name>
    <dbReference type="NCBI Taxonomy" id="3512"/>
    <lineage>
        <taxon>Eukaryota</taxon>
        <taxon>Viridiplantae</taxon>
        <taxon>Streptophyta</taxon>
        <taxon>Embryophyta</taxon>
        <taxon>Tracheophyta</taxon>
        <taxon>Spermatophyta</taxon>
        <taxon>Magnoliopsida</taxon>
        <taxon>eudicotyledons</taxon>
        <taxon>Gunneridae</taxon>
        <taxon>Pentapetalae</taxon>
        <taxon>rosids</taxon>
        <taxon>fabids</taxon>
        <taxon>Fagales</taxon>
        <taxon>Fagaceae</taxon>
        <taxon>Quercus</taxon>
    </lineage>
</organism>
<keyword evidence="5" id="KW-0456">Lyase</keyword>
<protein>
    <submittedName>
        <fullName evidence="7">Uncharacterized protein</fullName>
    </submittedName>
</protein>
<dbReference type="GO" id="GO:0006401">
    <property type="term" value="P:RNA catabolic process"/>
    <property type="evidence" value="ECO:0007669"/>
    <property type="project" value="TreeGrafter"/>
</dbReference>
<dbReference type="GO" id="GO:0005576">
    <property type="term" value="C:extracellular region"/>
    <property type="evidence" value="ECO:0007669"/>
    <property type="project" value="UniProtKB-SubCell"/>
</dbReference>
<dbReference type="GO" id="GO:0033897">
    <property type="term" value="F:ribonuclease T2 activity"/>
    <property type="evidence" value="ECO:0007669"/>
    <property type="project" value="InterPro"/>
</dbReference>
<evidence type="ECO:0000256" key="4">
    <source>
        <dbReference type="ARBA" id="ARBA00022722"/>
    </source>
</evidence>
<reference evidence="7 8" key="1">
    <citation type="journal article" date="2023" name="G3 (Bethesda)">
        <title>A haplotype-resolved chromosome-scale genome for Quercus rubra L. provides insights into the genetics of adaptive traits for red oak species.</title>
        <authorList>
            <person name="Kapoor B."/>
            <person name="Jenkins J."/>
            <person name="Schmutz J."/>
            <person name="Zhebentyayeva T."/>
            <person name="Kuelheim C."/>
            <person name="Coggeshall M."/>
            <person name="Heim C."/>
            <person name="Lasky J.R."/>
            <person name="Leites L."/>
            <person name="Islam-Faridi N."/>
            <person name="Romero-Severson J."/>
            <person name="DeLeo V.L."/>
            <person name="Lucas S.M."/>
            <person name="Lazic D."/>
            <person name="Gailing O."/>
            <person name="Carlson J."/>
            <person name="Staton M."/>
        </authorList>
    </citation>
    <scope>NUCLEOTIDE SEQUENCE [LARGE SCALE GENOMIC DNA]</scope>
    <source>
        <strain evidence="7">Pseudo-F2</strain>
    </source>
</reference>